<gene>
    <name evidence="3" type="ORF">Ddye_001716</name>
</gene>
<dbReference type="EMBL" id="JANJYI010000001">
    <property type="protein sequence ID" value="KAK2663142.1"/>
    <property type="molecule type" value="Genomic_DNA"/>
</dbReference>
<feature type="region of interest" description="Disordered" evidence="1">
    <location>
        <begin position="1"/>
        <end position="22"/>
    </location>
</feature>
<dbReference type="PANTHER" id="PTHR31973:SF187">
    <property type="entry name" value="MUTATOR TRANSPOSASE MUDRA PROTEIN"/>
    <property type="match status" value="1"/>
</dbReference>
<name>A0AAD9XPK0_9ROSI</name>
<sequence length="212" mass="25017">MDDEQYNDLYNEQNNDSIHEPNYEVDNERPSIRGFRRCMHPVIVFDGTHFKGRCGGTMFVATAQDENEEVYPIAFGYVDSENNLSWEWFLDCLKGALGHIDDLVFIFDRHSSIEARISKVFLYATHTICCWHFSENINKRFHRKYIVVIMDKAARSYTELKYNRNMDELRNLYQNAFFYVNDTEKVQGEDNKCCRVHKPLPKIHTATAYVDT</sequence>
<feature type="domain" description="MULE transposase" evidence="2">
    <location>
        <begin position="42"/>
        <end position="136"/>
    </location>
</feature>
<dbReference type="Pfam" id="PF10551">
    <property type="entry name" value="MULE"/>
    <property type="match status" value="1"/>
</dbReference>
<dbReference type="AlphaFoldDB" id="A0AAD9XPK0"/>
<feature type="non-terminal residue" evidence="3">
    <location>
        <position position="1"/>
    </location>
</feature>
<organism evidence="3 4">
    <name type="scientific">Dipteronia dyeriana</name>
    <dbReference type="NCBI Taxonomy" id="168575"/>
    <lineage>
        <taxon>Eukaryota</taxon>
        <taxon>Viridiplantae</taxon>
        <taxon>Streptophyta</taxon>
        <taxon>Embryophyta</taxon>
        <taxon>Tracheophyta</taxon>
        <taxon>Spermatophyta</taxon>
        <taxon>Magnoliopsida</taxon>
        <taxon>eudicotyledons</taxon>
        <taxon>Gunneridae</taxon>
        <taxon>Pentapetalae</taxon>
        <taxon>rosids</taxon>
        <taxon>malvids</taxon>
        <taxon>Sapindales</taxon>
        <taxon>Sapindaceae</taxon>
        <taxon>Hippocastanoideae</taxon>
        <taxon>Acereae</taxon>
        <taxon>Dipteronia</taxon>
    </lineage>
</organism>
<comment type="caution">
    <text evidence="3">The sequence shown here is derived from an EMBL/GenBank/DDBJ whole genome shotgun (WGS) entry which is preliminary data.</text>
</comment>
<accession>A0AAD9XPK0</accession>
<dbReference type="PANTHER" id="PTHR31973">
    <property type="entry name" value="POLYPROTEIN, PUTATIVE-RELATED"/>
    <property type="match status" value="1"/>
</dbReference>
<evidence type="ECO:0000313" key="4">
    <source>
        <dbReference type="Proteomes" id="UP001280121"/>
    </source>
</evidence>
<evidence type="ECO:0000256" key="1">
    <source>
        <dbReference type="SAM" id="MobiDB-lite"/>
    </source>
</evidence>
<evidence type="ECO:0000259" key="2">
    <source>
        <dbReference type="Pfam" id="PF10551"/>
    </source>
</evidence>
<evidence type="ECO:0000313" key="3">
    <source>
        <dbReference type="EMBL" id="KAK2663142.1"/>
    </source>
</evidence>
<dbReference type="InterPro" id="IPR018289">
    <property type="entry name" value="MULE_transposase_dom"/>
</dbReference>
<protein>
    <recommendedName>
        <fullName evidence="2">MULE transposase domain-containing protein</fullName>
    </recommendedName>
</protein>
<keyword evidence="4" id="KW-1185">Reference proteome</keyword>
<dbReference type="Proteomes" id="UP001280121">
    <property type="component" value="Unassembled WGS sequence"/>
</dbReference>
<proteinExistence type="predicted"/>
<reference evidence="3" key="1">
    <citation type="journal article" date="2023" name="Plant J.">
        <title>Genome sequences and population genomics provide insights into the demographic history, inbreeding, and mutation load of two 'living fossil' tree species of Dipteronia.</title>
        <authorList>
            <person name="Feng Y."/>
            <person name="Comes H.P."/>
            <person name="Chen J."/>
            <person name="Zhu S."/>
            <person name="Lu R."/>
            <person name="Zhang X."/>
            <person name="Li P."/>
            <person name="Qiu J."/>
            <person name="Olsen K.M."/>
            <person name="Qiu Y."/>
        </authorList>
    </citation>
    <scope>NUCLEOTIDE SEQUENCE</scope>
    <source>
        <strain evidence="3">KIB01</strain>
    </source>
</reference>